<proteinExistence type="predicted"/>
<dbReference type="Pfam" id="PF12340">
    <property type="entry name" value="DUF3638"/>
    <property type="match status" value="1"/>
</dbReference>
<keyword evidence="6" id="KW-0788">Thiol protease</keyword>
<keyword evidence="10" id="KW-1185">Reference proteome</keyword>
<feature type="domain" description="DUF3645" evidence="8">
    <location>
        <begin position="567"/>
        <end position="598"/>
    </location>
</feature>
<evidence type="ECO:0000256" key="3">
    <source>
        <dbReference type="ARBA" id="ARBA00022670"/>
    </source>
</evidence>
<feature type="domain" description="DUF3638" evidence="7">
    <location>
        <begin position="165"/>
        <end position="411"/>
    </location>
</feature>
<organism evidence="9 10">
    <name type="scientific">Cymbomonas tetramitiformis</name>
    <dbReference type="NCBI Taxonomy" id="36881"/>
    <lineage>
        <taxon>Eukaryota</taxon>
        <taxon>Viridiplantae</taxon>
        <taxon>Chlorophyta</taxon>
        <taxon>Pyramimonadophyceae</taxon>
        <taxon>Pyramimonadales</taxon>
        <taxon>Pyramimonadaceae</taxon>
        <taxon>Cymbomonas</taxon>
    </lineage>
</organism>
<sequence length="734" mass="83081">MGQSDARVIHAEMTDELESSWRAWHALPQAVLRESPDGTPVRTLLLRWRTETLQARVAVEEYLRSNLEHLPEADWRASGLRFRRLANDFPAAASRIELARMAWDLPLVAMHNPLLSAAAQGQLQEAIRTWLQLCVLEDKLQRLLVFEAAGAMSESVMVRELQTKRTWEPAEHPEWLGFEAEGRLQIRPAQYAVAQHLIDHPHAVVQLNMGEGKTRVILPMLALHHFSKQRQRRDAGEQQQGATLRMYFLSALIHEAYDFLHRHLCGSSAFNLRLFLLPFDRDVDLKEADARALCCTVEHCREIGGVLVMAPEHRLSLQLKRLELTVQQHAAPSHDEGTAGDAKEGLAERSAVRNQLAAMEALPVIDLFDESDELMRHKYQLVYALGTPMALPSGPTRWGAAHALLLMIHRNPLQIAGILAKQGVCKRRETPAVVTAGCRATVDEHGDPGGGSSFPRYKEAFPELRLLDGKHLPQAVDALSEAAIRELLARPPDRFWWLSRVSSAVTERIVPFVSDATCEDAGLRELLERDEYMEDLLALRGLLAHGVLWHCLMLRHRVEYGIDRGETKRKQLAVPFRASDTPSHRSEFGHPDCAIILTSLAYYFDGLSYLEMQTALKTLLALGDNSQRAIYNKWFALSEDRMRETDRIALNKVEKIDISNSCQQELMWQYYRCNVETINFWLSNCVLPIETMQYPQRLIANAWHLADNAAKRAGGFSGTNDNHRLLPLQCVVVD</sequence>
<dbReference type="InterPro" id="IPR051346">
    <property type="entry name" value="OTU_Deubiquitinase"/>
</dbReference>
<name>A0AAE0C232_9CHLO</name>
<keyword evidence="3" id="KW-0645">Protease</keyword>
<dbReference type="InterPro" id="IPR022099">
    <property type="entry name" value="DUF3638"/>
</dbReference>
<evidence type="ECO:0000259" key="7">
    <source>
        <dbReference type="Pfam" id="PF12340"/>
    </source>
</evidence>
<evidence type="ECO:0000313" key="9">
    <source>
        <dbReference type="EMBL" id="KAK3247007.1"/>
    </source>
</evidence>
<evidence type="ECO:0000256" key="2">
    <source>
        <dbReference type="ARBA" id="ARBA00012759"/>
    </source>
</evidence>
<evidence type="ECO:0000313" key="10">
    <source>
        <dbReference type="Proteomes" id="UP001190700"/>
    </source>
</evidence>
<dbReference type="PANTHER" id="PTHR13367:SF33">
    <property type="entry name" value="P-LOOP CONTAINING NUCLEOSIDE TRIPHOSPHATE HYDROLASE PROTEIN"/>
    <property type="match status" value="1"/>
</dbReference>
<dbReference type="EC" id="3.4.19.12" evidence="2"/>
<dbReference type="Pfam" id="PF12359">
    <property type="entry name" value="DUF3645"/>
    <property type="match status" value="1"/>
</dbReference>
<evidence type="ECO:0000256" key="5">
    <source>
        <dbReference type="ARBA" id="ARBA00022801"/>
    </source>
</evidence>
<evidence type="ECO:0000259" key="8">
    <source>
        <dbReference type="Pfam" id="PF12359"/>
    </source>
</evidence>
<dbReference type="GO" id="GO:0006508">
    <property type="term" value="P:proteolysis"/>
    <property type="evidence" value="ECO:0007669"/>
    <property type="project" value="UniProtKB-KW"/>
</dbReference>
<reference evidence="9 10" key="1">
    <citation type="journal article" date="2015" name="Genome Biol. Evol.">
        <title>Comparative Genomics of a Bacterivorous Green Alga Reveals Evolutionary Causalities and Consequences of Phago-Mixotrophic Mode of Nutrition.</title>
        <authorList>
            <person name="Burns J.A."/>
            <person name="Paasch A."/>
            <person name="Narechania A."/>
            <person name="Kim E."/>
        </authorList>
    </citation>
    <scope>NUCLEOTIDE SEQUENCE [LARGE SCALE GENOMIC DNA]</scope>
    <source>
        <strain evidence="9 10">PLY_AMNH</strain>
    </source>
</reference>
<keyword evidence="5" id="KW-0378">Hydrolase</keyword>
<dbReference type="EMBL" id="LGRX02029303">
    <property type="protein sequence ID" value="KAK3247007.1"/>
    <property type="molecule type" value="Genomic_DNA"/>
</dbReference>
<comment type="caution">
    <text evidence="9">The sequence shown here is derived from an EMBL/GenBank/DDBJ whole genome shotgun (WGS) entry which is preliminary data.</text>
</comment>
<comment type="catalytic activity">
    <reaction evidence="1">
        <text>Thiol-dependent hydrolysis of ester, thioester, amide, peptide and isopeptide bonds formed by the C-terminal Gly of ubiquitin (a 76-residue protein attached to proteins as an intracellular targeting signal).</text>
        <dbReference type="EC" id="3.4.19.12"/>
    </reaction>
</comment>
<protein>
    <recommendedName>
        <fullName evidence="2">ubiquitinyl hydrolase 1</fullName>
        <ecNumber evidence="2">3.4.19.12</ecNumber>
    </recommendedName>
</protein>
<evidence type="ECO:0000256" key="1">
    <source>
        <dbReference type="ARBA" id="ARBA00000707"/>
    </source>
</evidence>
<dbReference type="InterPro" id="IPR022105">
    <property type="entry name" value="DUF3645"/>
</dbReference>
<dbReference type="PANTHER" id="PTHR13367">
    <property type="entry name" value="UBIQUITIN THIOESTERASE"/>
    <property type="match status" value="1"/>
</dbReference>
<keyword evidence="4" id="KW-0833">Ubl conjugation pathway</keyword>
<evidence type="ECO:0000256" key="6">
    <source>
        <dbReference type="ARBA" id="ARBA00022807"/>
    </source>
</evidence>
<dbReference type="GO" id="GO:0004843">
    <property type="term" value="F:cysteine-type deubiquitinase activity"/>
    <property type="evidence" value="ECO:0007669"/>
    <property type="project" value="UniProtKB-EC"/>
</dbReference>
<dbReference type="AlphaFoldDB" id="A0AAE0C232"/>
<dbReference type="Proteomes" id="UP001190700">
    <property type="component" value="Unassembled WGS sequence"/>
</dbReference>
<accession>A0AAE0C232</accession>
<gene>
    <name evidence="9" type="ORF">CYMTET_43476</name>
</gene>
<evidence type="ECO:0000256" key="4">
    <source>
        <dbReference type="ARBA" id="ARBA00022786"/>
    </source>
</evidence>